<comment type="caution">
    <text evidence="1">The sequence shown here is derived from an EMBL/GenBank/DDBJ whole genome shotgun (WGS) entry which is preliminary data.</text>
</comment>
<dbReference type="Proteomes" id="UP000700596">
    <property type="component" value="Unassembled WGS sequence"/>
</dbReference>
<protein>
    <submittedName>
        <fullName evidence="1">Uncharacterized protein</fullName>
    </submittedName>
</protein>
<accession>A0A9P9E463</accession>
<dbReference type="EMBL" id="JAGMWT010000004">
    <property type="protein sequence ID" value="KAH7130568.1"/>
    <property type="molecule type" value="Genomic_DNA"/>
</dbReference>
<evidence type="ECO:0000313" key="1">
    <source>
        <dbReference type="EMBL" id="KAH7130568.1"/>
    </source>
</evidence>
<keyword evidence="2" id="KW-1185">Reference proteome</keyword>
<sequence length="159" mass="17411">MLAGLTQKVTVGMKILGIGIEIEPFMSLPKLQLNATQLRTSEVGANCVKNGETVQQFKDSYKNLTHVGYDIGIGGGLGIDLGFFGNYRKTFAATKFPLATQCLVYKTDGPSLGLAYATSVLADHYGSPSYESRRGDIAYEGYISFNCFYAYDNLKKPFF</sequence>
<dbReference type="OrthoDB" id="5382170at2759"/>
<reference evidence="1" key="1">
    <citation type="journal article" date="2021" name="Nat. Commun.">
        <title>Genetic determinants of endophytism in the Arabidopsis root mycobiome.</title>
        <authorList>
            <person name="Mesny F."/>
            <person name="Miyauchi S."/>
            <person name="Thiergart T."/>
            <person name="Pickel B."/>
            <person name="Atanasova L."/>
            <person name="Karlsson M."/>
            <person name="Huettel B."/>
            <person name="Barry K.W."/>
            <person name="Haridas S."/>
            <person name="Chen C."/>
            <person name="Bauer D."/>
            <person name="Andreopoulos W."/>
            <person name="Pangilinan J."/>
            <person name="LaButti K."/>
            <person name="Riley R."/>
            <person name="Lipzen A."/>
            <person name="Clum A."/>
            <person name="Drula E."/>
            <person name="Henrissat B."/>
            <person name="Kohler A."/>
            <person name="Grigoriev I.V."/>
            <person name="Martin F.M."/>
            <person name="Hacquard S."/>
        </authorList>
    </citation>
    <scope>NUCLEOTIDE SEQUENCE</scope>
    <source>
        <strain evidence="1">MPI-CAGE-CH-0243</strain>
    </source>
</reference>
<organism evidence="1 2">
    <name type="scientific">Dendryphion nanum</name>
    <dbReference type="NCBI Taxonomy" id="256645"/>
    <lineage>
        <taxon>Eukaryota</taxon>
        <taxon>Fungi</taxon>
        <taxon>Dikarya</taxon>
        <taxon>Ascomycota</taxon>
        <taxon>Pezizomycotina</taxon>
        <taxon>Dothideomycetes</taxon>
        <taxon>Pleosporomycetidae</taxon>
        <taxon>Pleosporales</taxon>
        <taxon>Torulaceae</taxon>
        <taxon>Dendryphion</taxon>
    </lineage>
</organism>
<proteinExistence type="predicted"/>
<name>A0A9P9E463_9PLEO</name>
<gene>
    <name evidence="1" type="ORF">B0J11DRAFT_523459</name>
</gene>
<evidence type="ECO:0000313" key="2">
    <source>
        <dbReference type="Proteomes" id="UP000700596"/>
    </source>
</evidence>
<dbReference type="AlphaFoldDB" id="A0A9P9E463"/>